<feature type="compositionally biased region" description="Basic residues" evidence="1">
    <location>
        <begin position="145"/>
        <end position="156"/>
    </location>
</feature>
<dbReference type="STRING" id="43041.A0A182JZ99"/>
<dbReference type="Proteomes" id="UP000075881">
    <property type="component" value="Unassembled WGS sequence"/>
</dbReference>
<feature type="compositionally biased region" description="Polar residues" evidence="1">
    <location>
        <begin position="48"/>
        <end position="60"/>
    </location>
</feature>
<dbReference type="VEuPathDB" id="VectorBase:ACHR003831"/>
<name>A0A182JZ99_9DIPT</name>
<evidence type="ECO:0000256" key="1">
    <source>
        <dbReference type="SAM" id="MobiDB-lite"/>
    </source>
</evidence>
<dbReference type="AlphaFoldDB" id="A0A182JZ99"/>
<reference evidence="2" key="2">
    <citation type="submission" date="2020-05" db="UniProtKB">
        <authorList>
            <consortium name="EnsemblMetazoa"/>
        </authorList>
    </citation>
    <scope>IDENTIFICATION</scope>
    <source>
        <strain evidence="2">ACHKN1017</strain>
    </source>
</reference>
<dbReference type="PANTHER" id="PTHR46584">
    <property type="entry name" value="HMG DOMAIN-CONTAINING PROTEIN 4"/>
    <property type="match status" value="1"/>
</dbReference>
<dbReference type="PANTHER" id="PTHR46584:SF1">
    <property type="entry name" value="HMG DOMAIN-CONTAINING PROTEIN 4"/>
    <property type="match status" value="1"/>
</dbReference>
<feature type="compositionally biased region" description="Low complexity" evidence="1">
    <location>
        <begin position="80"/>
        <end position="89"/>
    </location>
</feature>
<evidence type="ECO:0000313" key="3">
    <source>
        <dbReference type="Proteomes" id="UP000075881"/>
    </source>
</evidence>
<dbReference type="InterPro" id="IPR042477">
    <property type="entry name" value="HMGXB4"/>
</dbReference>
<feature type="compositionally biased region" description="Basic and acidic residues" evidence="1">
    <location>
        <begin position="62"/>
        <end position="79"/>
    </location>
</feature>
<feature type="compositionally biased region" description="Polar residues" evidence="1">
    <location>
        <begin position="131"/>
        <end position="144"/>
    </location>
</feature>
<evidence type="ECO:0000313" key="2">
    <source>
        <dbReference type="EnsemblMetazoa" id="ACHR003831-PA"/>
    </source>
</evidence>
<feature type="region of interest" description="Disordered" evidence="1">
    <location>
        <begin position="1"/>
        <end position="199"/>
    </location>
</feature>
<evidence type="ECO:0008006" key="4">
    <source>
        <dbReference type="Google" id="ProtNLM"/>
    </source>
</evidence>
<reference evidence="3" key="1">
    <citation type="submission" date="2013-03" db="EMBL/GenBank/DDBJ databases">
        <title>The Genome Sequence of Anopheles christyi ACHKN1017.</title>
        <authorList>
            <consortium name="The Broad Institute Genomics Platform"/>
            <person name="Neafsey D.E."/>
            <person name="Besansky N."/>
            <person name="Walker B."/>
            <person name="Young S.K."/>
            <person name="Zeng Q."/>
            <person name="Gargeya S."/>
            <person name="Fitzgerald M."/>
            <person name="Haas B."/>
            <person name="Abouelleil A."/>
            <person name="Allen A.W."/>
            <person name="Alvarado L."/>
            <person name="Arachchi H.M."/>
            <person name="Berlin A.M."/>
            <person name="Chapman S.B."/>
            <person name="Gainer-Dewar J."/>
            <person name="Goldberg J."/>
            <person name="Griggs A."/>
            <person name="Gujja S."/>
            <person name="Hansen M."/>
            <person name="Howarth C."/>
            <person name="Imamovic A."/>
            <person name="Ireland A."/>
            <person name="Larimer J."/>
            <person name="McCowan C."/>
            <person name="Murphy C."/>
            <person name="Pearson M."/>
            <person name="Poon T.W."/>
            <person name="Priest M."/>
            <person name="Roberts A."/>
            <person name="Saif S."/>
            <person name="Shea T."/>
            <person name="Sisk P."/>
            <person name="Sykes S."/>
            <person name="Wortman J."/>
            <person name="Nusbaum C."/>
            <person name="Birren B."/>
        </authorList>
    </citation>
    <scope>NUCLEOTIDE SEQUENCE [LARGE SCALE GENOMIC DNA]</scope>
    <source>
        <strain evidence="3">ACHKN1017</strain>
    </source>
</reference>
<dbReference type="EnsemblMetazoa" id="ACHR003831-RA">
    <property type="protein sequence ID" value="ACHR003831-PA"/>
    <property type="gene ID" value="ACHR003831"/>
</dbReference>
<protein>
    <recommendedName>
        <fullName evidence="4">HMG box domain-containing protein</fullName>
    </recommendedName>
</protein>
<feature type="compositionally biased region" description="Basic and acidic residues" evidence="1">
    <location>
        <begin position="1"/>
        <end position="10"/>
    </location>
</feature>
<sequence>MENIKTHTEQEVTGVSRSGRVCKKPTKLMDFQSPDDIEAKQKKPPATHRQSAKLSSSQDDLLSPHEDGHTESDEHEDSHSNGSSGSDSYSSDDDAMDIEEVYTGLDDGDRSEGELVIDSATKKKVREGRNALQTTHVNNGPLQTTKKRSDKSRRPPANKGSKTGSRTAAKRRKTNKRPKTNSFSHSKNRKDKPVPAKPAGCMPNDVAAHLSLLGDSLTIIGERLKEHEGQITVSGSLSVLLDSLICSLGPLMCLTLQIPGLDRNSDHLRELFRNTLDNIAYVMPGL</sequence>
<keyword evidence="3" id="KW-1185">Reference proteome</keyword>
<organism evidence="2 3">
    <name type="scientific">Anopheles christyi</name>
    <dbReference type="NCBI Taxonomy" id="43041"/>
    <lineage>
        <taxon>Eukaryota</taxon>
        <taxon>Metazoa</taxon>
        <taxon>Ecdysozoa</taxon>
        <taxon>Arthropoda</taxon>
        <taxon>Hexapoda</taxon>
        <taxon>Insecta</taxon>
        <taxon>Pterygota</taxon>
        <taxon>Neoptera</taxon>
        <taxon>Endopterygota</taxon>
        <taxon>Diptera</taxon>
        <taxon>Nematocera</taxon>
        <taxon>Culicoidea</taxon>
        <taxon>Culicidae</taxon>
        <taxon>Anophelinae</taxon>
        <taxon>Anopheles</taxon>
    </lineage>
</organism>
<feature type="compositionally biased region" description="Basic residues" evidence="1">
    <location>
        <begin position="168"/>
        <end position="179"/>
    </location>
</feature>
<feature type="compositionally biased region" description="Acidic residues" evidence="1">
    <location>
        <begin position="90"/>
        <end position="100"/>
    </location>
</feature>
<proteinExistence type="predicted"/>
<accession>A0A182JZ99</accession>